<reference evidence="2" key="1">
    <citation type="journal article" date="2019" name="Int. J. Syst. Evol. Microbiol.">
        <title>The Global Catalogue of Microorganisms (GCM) 10K type strain sequencing project: providing services to taxonomists for standard genome sequencing and annotation.</title>
        <authorList>
            <consortium name="The Broad Institute Genomics Platform"/>
            <consortium name="The Broad Institute Genome Sequencing Center for Infectious Disease"/>
            <person name="Wu L."/>
            <person name="Ma J."/>
        </authorList>
    </citation>
    <scope>NUCLEOTIDE SEQUENCE [LARGE SCALE GENOMIC DNA]</scope>
    <source>
        <strain evidence="2">JCM 14901</strain>
    </source>
</reference>
<sequence length="85" mass="10022">MPRSYRHPTSDLDSRALEVLRSGHAQVNESAELAALRVCWEPQWERPRRGGEDITDRPELWTPYQRARRESFEERVAKYRADGLL</sequence>
<evidence type="ECO:0000313" key="1">
    <source>
        <dbReference type="EMBL" id="GAA1951281.1"/>
    </source>
</evidence>
<gene>
    <name evidence="1" type="ORF">GCM10009776_11590</name>
</gene>
<protein>
    <submittedName>
        <fullName evidence="1">Uncharacterized protein</fullName>
    </submittedName>
</protein>
<dbReference type="RefSeq" id="WP_344092135.1">
    <property type="nucleotide sequence ID" value="NZ_BAAAOG010000001.1"/>
</dbReference>
<keyword evidence="2" id="KW-1185">Reference proteome</keyword>
<accession>A0ABP5BUM4</accession>
<dbReference type="Proteomes" id="UP001499933">
    <property type="component" value="Unassembled WGS sequence"/>
</dbReference>
<evidence type="ECO:0000313" key="2">
    <source>
        <dbReference type="Proteomes" id="UP001499933"/>
    </source>
</evidence>
<organism evidence="1 2">
    <name type="scientific">Microbacterium deminutum</name>
    <dbReference type="NCBI Taxonomy" id="344164"/>
    <lineage>
        <taxon>Bacteria</taxon>
        <taxon>Bacillati</taxon>
        <taxon>Actinomycetota</taxon>
        <taxon>Actinomycetes</taxon>
        <taxon>Micrococcales</taxon>
        <taxon>Microbacteriaceae</taxon>
        <taxon>Microbacterium</taxon>
    </lineage>
</organism>
<comment type="caution">
    <text evidence="1">The sequence shown here is derived from an EMBL/GenBank/DDBJ whole genome shotgun (WGS) entry which is preliminary data.</text>
</comment>
<name>A0ABP5BUM4_9MICO</name>
<dbReference type="EMBL" id="BAAAOG010000001">
    <property type="protein sequence ID" value="GAA1951281.1"/>
    <property type="molecule type" value="Genomic_DNA"/>
</dbReference>
<proteinExistence type="predicted"/>